<sequence>MLLPTAYWNNAARIQRIVHIAQVVLVLAAFITGIALLADSTIQRSRSTVLVFVYSLKSIIVLLYFYLSSHTARFARFASAKAYFILTVLEALFWFTAFIIMCMGGGRCFGRACATIGVAATLSLLLSLSNVVLIPVTWADWRQSKKVPANSEV</sequence>
<evidence type="ECO:0000313" key="2">
    <source>
        <dbReference type="EMBL" id="KAF2016398.1"/>
    </source>
</evidence>
<feature type="transmembrane region" description="Helical" evidence="1">
    <location>
        <begin position="49"/>
        <end position="67"/>
    </location>
</feature>
<feature type="transmembrane region" description="Helical" evidence="1">
    <location>
        <begin position="82"/>
        <end position="104"/>
    </location>
</feature>
<dbReference type="EMBL" id="ML978069">
    <property type="protein sequence ID" value="KAF2016398.1"/>
    <property type="molecule type" value="Genomic_DNA"/>
</dbReference>
<feature type="transmembrane region" description="Helical" evidence="1">
    <location>
        <begin position="20"/>
        <end position="37"/>
    </location>
</feature>
<gene>
    <name evidence="2" type="ORF">BU24DRAFT_462558</name>
</gene>
<protein>
    <recommendedName>
        <fullName evidence="4">MARVEL domain-containing protein</fullName>
    </recommendedName>
</protein>
<evidence type="ECO:0000256" key="1">
    <source>
        <dbReference type="SAM" id="Phobius"/>
    </source>
</evidence>
<dbReference type="RefSeq" id="XP_033384737.1">
    <property type="nucleotide sequence ID" value="XM_033532022.1"/>
</dbReference>
<proteinExistence type="predicted"/>
<dbReference type="AlphaFoldDB" id="A0A6A5XSW6"/>
<keyword evidence="3" id="KW-1185">Reference proteome</keyword>
<keyword evidence="1" id="KW-0812">Transmembrane</keyword>
<organism evidence="2 3">
    <name type="scientific">Aaosphaeria arxii CBS 175.79</name>
    <dbReference type="NCBI Taxonomy" id="1450172"/>
    <lineage>
        <taxon>Eukaryota</taxon>
        <taxon>Fungi</taxon>
        <taxon>Dikarya</taxon>
        <taxon>Ascomycota</taxon>
        <taxon>Pezizomycotina</taxon>
        <taxon>Dothideomycetes</taxon>
        <taxon>Pleosporomycetidae</taxon>
        <taxon>Pleosporales</taxon>
        <taxon>Pleosporales incertae sedis</taxon>
        <taxon>Aaosphaeria</taxon>
    </lineage>
</organism>
<dbReference type="GeneID" id="54289419"/>
<keyword evidence="1" id="KW-0472">Membrane</keyword>
<name>A0A6A5XSW6_9PLEO</name>
<feature type="transmembrane region" description="Helical" evidence="1">
    <location>
        <begin position="116"/>
        <end position="138"/>
    </location>
</feature>
<evidence type="ECO:0000313" key="3">
    <source>
        <dbReference type="Proteomes" id="UP000799778"/>
    </source>
</evidence>
<keyword evidence="1" id="KW-1133">Transmembrane helix</keyword>
<dbReference type="OrthoDB" id="3436860at2759"/>
<evidence type="ECO:0008006" key="4">
    <source>
        <dbReference type="Google" id="ProtNLM"/>
    </source>
</evidence>
<accession>A0A6A5XSW6</accession>
<reference evidence="2" key="1">
    <citation type="journal article" date="2020" name="Stud. Mycol.">
        <title>101 Dothideomycetes genomes: a test case for predicting lifestyles and emergence of pathogens.</title>
        <authorList>
            <person name="Haridas S."/>
            <person name="Albert R."/>
            <person name="Binder M."/>
            <person name="Bloem J."/>
            <person name="Labutti K."/>
            <person name="Salamov A."/>
            <person name="Andreopoulos B."/>
            <person name="Baker S."/>
            <person name="Barry K."/>
            <person name="Bills G."/>
            <person name="Bluhm B."/>
            <person name="Cannon C."/>
            <person name="Castanera R."/>
            <person name="Culley D."/>
            <person name="Daum C."/>
            <person name="Ezra D."/>
            <person name="Gonzalez J."/>
            <person name="Henrissat B."/>
            <person name="Kuo A."/>
            <person name="Liang C."/>
            <person name="Lipzen A."/>
            <person name="Lutzoni F."/>
            <person name="Magnuson J."/>
            <person name="Mondo S."/>
            <person name="Nolan M."/>
            <person name="Ohm R."/>
            <person name="Pangilinan J."/>
            <person name="Park H.-J."/>
            <person name="Ramirez L."/>
            <person name="Alfaro M."/>
            <person name="Sun H."/>
            <person name="Tritt A."/>
            <person name="Yoshinaga Y."/>
            <person name="Zwiers L.-H."/>
            <person name="Turgeon B."/>
            <person name="Goodwin S."/>
            <person name="Spatafora J."/>
            <person name="Crous P."/>
            <person name="Grigoriev I."/>
        </authorList>
    </citation>
    <scope>NUCLEOTIDE SEQUENCE</scope>
    <source>
        <strain evidence="2">CBS 175.79</strain>
    </source>
</reference>
<dbReference type="Proteomes" id="UP000799778">
    <property type="component" value="Unassembled WGS sequence"/>
</dbReference>